<keyword evidence="15" id="KW-1185">Reference proteome</keyword>
<feature type="binding site" evidence="12">
    <location>
        <position position="281"/>
    </location>
    <ligand>
        <name>K(+)</name>
        <dbReference type="ChEBI" id="CHEBI:29103"/>
    </ligand>
</feature>
<evidence type="ECO:0000256" key="12">
    <source>
        <dbReference type="HAMAP-Rule" id="MF_01987"/>
    </source>
</evidence>
<organism evidence="14 15">
    <name type="scientific">Roseibium marinum</name>
    <dbReference type="NCBI Taxonomy" id="281252"/>
    <lineage>
        <taxon>Bacteria</taxon>
        <taxon>Pseudomonadati</taxon>
        <taxon>Pseudomonadota</taxon>
        <taxon>Alphaproteobacteria</taxon>
        <taxon>Hyphomicrobiales</taxon>
        <taxon>Stappiaceae</taxon>
        <taxon>Roseibium</taxon>
    </lineage>
</organism>
<dbReference type="Pfam" id="PF00294">
    <property type="entry name" value="PfkB"/>
    <property type="match status" value="1"/>
</dbReference>
<comment type="activity regulation">
    <text evidence="12">Activated by a monovalent cation that binds near, but not in, the active site. The most likely occupant of the site in vivo is potassium. Ion binding induces a conformational change that may alter substrate affinity.</text>
</comment>
<dbReference type="InterPro" id="IPR011611">
    <property type="entry name" value="PfkB_dom"/>
</dbReference>
<feature type="binding site" evidence="12">
    <location>
        <position position="238"/>
    </location>
    <ligand>
        <name>K(+)</name>
        <dbReference type="ChEBI" id="CHEBI:29103"/>
    </ligand>
</feature>
<dbReference type="PANTHER" id="PTHR10584:SF166">
    <property type="entry name" value="RIBOKINASE"/>
    <property type="match status" value="1"/>
</dbReference>
<feature type="binding site" evidence="12">
    <location>
        <position position="240"/>
    </location>
    <ligand>
        <name>K(+)</name>
        <dbReference type="ChEBI" id="CHEBI:29103"/>
    </ligand>
</feature>
<dbReference type="HAMAP" id="MF_01987">
    <property type="entry name" value="Ribokinase"/>
    <property type="match status" value="1"/>
</dbReference>
<dbReference type="AlphaFoldDB" id="A0A2S3UKK3"/>
<dbReference type="SUPFAM" id="SSF53613">
    <property type="entry name" value="Ribokinase-like"/>
    <property type="match status" value="1"/>
</dbReference>
<dbReference type="GO" id="GO:0005524">
    <property type="term" value="F:ATP binding"/>
    <property type="evidence" value="ECO:0007669"/>
    <property type="project" value="UniProtKB-UniRule"/>
</dbReference>
<comment type="caution">
    <text evidence="14">The sequence shown here is derived from an EMBL/GenBank/DDBJ whole genome shotgun (WGS) entry which is preliminary data.</text>
</comment>
<comment type="cofactor">
    <cofactor evidence="12">
        <name>Mg(2+)</name>
        <dbReference type="ChEBI" id="CHEBI:18420"/>
    </cofactor>
    <text evidence="12">Requires a divalent cation, most likely magnesium in vivo, as an electrophilic catalyst to aid phosphoryl group transfer. It is the chelate of the metal and the nucleotide that is the actual substrate.</text>
</comment>
<evidence type="ECO:0000256" key="11">
    <source>
        <dbReference type="ARBA" id="ARBA00023277"/>
    </source>
</evidence>
<comment type="catalytic activity">
    <reaction evidence="12">
        <text>D-ribose + ATP = D-ribose 5-phosphate + ADP + H(+)</text>
        <dbReference type="Rhea" id="RHEA:13697"/>
        <dbReference type="ChEBI" id="CHEBI:15378"/>
        <dbReference type="ChEBI" id="CHEBI:30616"/>
        <dbReference type="ChEBI" id="CHEBI:47013"/>
        <dbReference type="ChEBI" id="CHEBI:78346"/>
        <dbReference type="ChEBI" id="CHEBI:456216"/>
        <dbReference type="EC" id="2.7.1.15"/>
    </reaction>
</comment>
<dbReference type="EMBL" id="PPCN01000015">
    <property type="protein sequence ID" value="POF28258.1"/>
    <property type="molecule type" value="Genomic_DNA"/>
</dbReference>
<feature type="domain" description="Carbohydrate kinase PfkB" evidence="13">
    <location>
        <begin position="6"/>
        <end position="288"/>
    </location>
</feature>
<evidence type="ECO:0000256" key="3">
    <source>
        <dbReference type="ARBA" id="ARBA00016943"/>
    </source>
</evidence>
<comment type="caution">
    <text evidence="12">Lacks conserved residue(s) required for the propagation of feature annotation.</text>
</comment>
<feature type="binding site" evidence="12">
    <location>
        <position position="244"/>
    </location>
    <ligand>
        <name>substrate</name>
    </ligand>
</feature>
<name>A0A2S3UKK3_9HYPH</name>
<comment type="function">
    <text evidence="12">Catalyzes the phosphorylation of ribose at O-5 in a reaction requiring ATP and magnesium. The resulting D-ribose-5-phosphate can then be used either for sythesis of nucleotides, histidine, and tryptophan, or as a component of the pentose phosphate pathway.</text>
</comment>
<dbReference type="InterPro" id="IPR029056">
    <property type="entry name" value="Ribokinase-like"/>
</dbReference>
<evidence type="ECO:0000259" key="13">
    <source>
        <dbReference type="Pfam" id="PF00294"/>
    </source>
</evidence>
<evidence type="ECO:0000256" key="1">
    <source>
        <dbReference type="ARBA" id="ARBA00005380"/>
    </source>
</evidence>
<dbReference type="OrthoDB" id="9792663at2"/>
<dbReference type="InterPro" id="IPR002139">
    <property type="entry name" value="Ribo/fructo_kinase"/>
</dbReference>
<evidence type="ECO:0000256" key="4">
    <source>
        <dbReference type="ARBA" id="ARBA00022679"/>
    </source>
</evidence>
<dbReference type="PANTHER" id="PTHR10584">
    <property type="entry name" value="SUGAR KINASE"/>
    <property type="match status" value="1"/>
</dbReference>
<dbReference type="EC" id="2.7.1.15" evidence="2 12"/>
<sequence>MRAYVIGNVAIDETISVSSFPQAGASLLGREQSRDLGGKGANQSVVCGRCGLPTTLIAAVGEGFRSRMIQDQLAREPIESELIRLSGVASDFSIVFTTPDGENAIVTTTEAAESLTLDAVLRTLSKARPGDIAVLQGNLSEAVTRGILKTAREKALVTAFNPSPLRSYFPDLWPDVDLAFLNKGEAQSLTGTDGEAAARKLLAEGVRQVVLTAGGEGATLADRTGFVSVPAFPATVLDTTGAGDTFMAVAIASSALRGCDLDERALRHASAASALTVGRCGTRSAFPTEQELAGILAD</sequence>
<evidence type="ECO:0000256" key="5">
    <source>
        <dbReference type="ARBA" id="ARBA00022723"/>
    </source>
</evidence>
<keyword evidence="8 12" id="KW-0067">ATP-binding</keyword>
<evidence type="ECO:0000313" key="15">
    <source>
        <dbReference type="Proteomes" id="UP000236959"/>
    </source>
</evidence>
<dbReference type="GO" id="GO:0005737">
    <property type="term" value="C:cytoplasm"/>
    <property type="evidence" value="ECO:0007669"/>
    <property type="project" value="UniProtKB-SubCell"/>
</dbReference>
<dbReference type="InterPro" id="IPR002173">
    <property type="entry name" value="Carboh/pur_kinase_PfkB_CS"/>
</dbReference>
<dbReference type="Gene3D" id="3.40.1190.20">
    <property type="match status" value="1"/>
</dbReference>
<evidence type="ECO:0000256" key="10">
    <source>
        <dbReference type="ARBA" id="ARBA00022958"/>
    </source>
</evidence>
<keyword evidence="6 12" id="KW-0547">Nucleotide-binding</keyword>
<evidence type="ECO:0000256" key="2">
    <source>
        <dbReference type="ARBA" id="ARBA00012035"/>
    </source>
</evidence>
<dbReference type="RefSeq" id="WP_103225079.1">
    <property type="nucleotide sequence ID" value="NZ_PPCN01000015.1"/>
</dbReference>
<dbReference type="PRINTS" id="PR00990">
    <property type="entry name" value="RIBOKINASE"/>
</dbReference>
<evidence type="ECO:0000256" key="9">
    <source>
        <dbReference type="ARBA" id="ARBA00022842"/>
    </source>
</evidence>
<feature type="binding site" evidence="12">
    <location>
        <begin position="243"/>
        <end position="244"/>
    </location>
    <ligand>
        <name>ATP</name>
        <dbReference type="ChEBI" id="CHEBI:30616"/>
    </ligand>
</feature>
<feature type="binding site" evidence="12">
    <location>
        <position position="276"/>
    </location>
    <ligand>
        <name>K(+)</name>
        <dbReference type="ChEBI" id="CHEBI:29103"/>
    </ligand>
</feature>
<dbReference type="GO" id="GO:0046872">
    <property type="term" value="F:metal ion binding"/>
    <property type="evidence" value="ECO:0007669"/>
    <property type="project" value="UniProtKB-KW"/>
</dbReference>
<dbReference type="UniPathway" id="UPA00916">
    <property type="reaction ID" value="UER00889"/>
</dbReference>
<feature type="binding site" evidence="12">
    <location>
        <position position="279"/>
    </location>
    <ligand>
        <name>K(+)</name>
        <dbReference type="ChEBI" id="CHEBI:29103"/>
    </ligand>
</feature>
<dbReference type="GO" id="GO:0019303">
    <property type="term" value="P:D-ribose catabolic process"/>
    <property type="evidence" value="ECO:0007669"/>
    <property type="project" value="UniProtKB-UniRule"/>
</dbReference>
<evidence type="ECO:0000313" key="14">
    <source>
        <dbReference type="EMBL" id="POF28258.1"/>
    </source>
</evidence>
<keyword evidence="10 12" id="KW-0630">Potassium</keyword>
<keyword evidence="4 12" id="KW-0808">Transferase</keyword>
<feature type="binding site" evidence="12">
    <location>
        <begin position="38"/>
        <end position="42"/>
    </location>
    <ligand>
        <name>substrate</name>
    </ligand>
</feature>
<feature type="binding site" evidence="12">
    <location>
        <begin position="10"/>
        <end position="12"/>
    </location>
    <ligand>
        <name>substrate</name>
    </ligand>
</feature>
<keyword evidence="9 12" id="KW-0460">Magnesium</keyword>
<keyword evidence="12" id="KW-0963">Cytoplasm</keyword>
<reference evidence="14 15" key="1">
    <citation type="submission" date="2018-01" db="EMBL/GenBank/DDBJ databases">
        <title>Genomic Encyclopedia of Archaeal and Bacterial Type Strains, Phase II (KMG-II): from individual species to whole genera.</title>
        <authorList>
            <person name="Goeker M."/>
        </authorList>
    </citation>
    <scope>NUCLEOTIDE SEQUENCE [LARGE SCALE GENOMIC DNA]</scope>
    <source>
        <strain evidence="14 15">DSM 17023</strain>
    </source>
</reference>
<dbReference type="InterPro" id="IPR011877">
    <property type="entry name" value="Ribokinase"/>
</dbReference>
<proteinExistence type="inferred from homology"/>
<comment type="subunit">
    <text evidence="12">Homodimer.</text>
</comment>
<comment type="pathway">
    <text evidence="12">Carbohydrate metabolism; D-ribose degradation; D-ribose 5-phosphate from beta-D-ribopyranose: step 2/2.</text>
</comment>
<evidence type="ECO:0000256" key="8">
    <source>
        <dbReference type="ARBA" id="ARBA00022840"/>
    </source>
</evidence>
<keyword evidence="11 12" id="KW-0119">Carbohydrate metabolism</keyword>
<dbReference type="GO" id="GO:0004747">
    <property type="term" value="F:ribokinase activity"/>
    <property type="evidence" value="ECO:0007669"/>
    <property type="project" value="UniProtKB-UniRule"/>
</dbReference>
<dbReference type="CDD" id="cd01174">
    <property type="entry name" value="ribokinase"/>
    <property type="match status" value="1"/>
</dbReference>
<dbReference type="Proteomes" id="UP000236959">
    <property type="component" value="Unassembled WGS sequence"/>
</dbReference>
<keyword evidence="7 12" id="KW-0418">Kinase</keyword>
<comment type="similarity">
    <text evidence="12">Belongs to the carbohydrate kinase PfkB family. Ribokinase subfamily.</text>
</comment>
<evidence type="ECO:0000256" key="7">
    <source>
        <dbReference type="ARBA" id="ARBA00022777"/>
    </source>
</evidence>
<dbReference type="PROSITE" id="PS00583">
    <property type="entry name" value="PFKB_KINASES_1"/>
    <property type="match status" value="1"/>
</dbReference>
<comment type="similarity">
    <text evidence="1">Belongs to the carbohydrate kinase pfkB family.</text>
</comment>
<feature type="binding site" evidence="12">
    <location>
        <position position="182"/>
    </location>
    <ligand>
        <name>ATP</name>
        <dbReference type="ChEBI" id="CHEBI:30616"/>
    </ligand>
</feature>
<protein>
    <recommendedName>
        <fullName evidence="3 12">Ribokinase</fullName>
        <shortName evidence="12">RK</shortName>
        <ecNumber evidence="2 12">2.7.1.15</ecNumber>
    </recommendedName>
</protein>
<feature type="active site" description="Proton acceptor" evidence="12">
    <location>
        <position position="244"/>
    </location>
</feature>
<comment type="subcellular location">
    <subcellularLocation>
        <location evidence="12">Cytoplasm</location>
    </subcellularLocation>
</comment>
<gene>
    <name evidence="12" type="primary">rbsK</name>
    <name evidence="14" type="ORF">CLV41_11525</name>
</gene>
<evidence type="ECO:0000256" key="6">
    <source>
        <dbReference type="ARBA" id="ARBA00022741"/>
    </source>
</evidence>
<accession>A0A2S3UKK3</accession>
<keyword evidence="5 12" id="KW-0479">Metal-binding</keyword>
<feature type="binding site" evidence="12">
    <location>
        <begin position="212"/>
        <end position="217"/>
    </location>
    <ligand>
        <name>ATP</name>
        <dbReference type="ChEBI" id="CHEBI:30616"/>
    </ligand>
</feature>